<keyword evidence="1" id="KW-1133">Transmembrane helix</keyword>
<sequence length="154" mass="17257">MKTEELLEKYFDGQTTCEEERELRRFFASDQVPGHLEVYRPLFACIDREAEAFRAAQKEEAAPATHPAGVRKPTRLHRLYYLTTGIAAALLLCIGIAGLLPHVTPARTSYAIIDGRYCDDPQLVQAKALEALQNVGFTDEELKETITLPNLLLP</sequence>
<feature type="transmembrane region" description="Helical" evidence="1">
    <location>
        <begin position="79"/>
        <end position="100"/>
    </location>
</feature>
<dbReference type="OrthoDB" id="1098521at2"/>
<protein>
    <submittedName>
        <fullName evidence="2">Uncharacterized protein</fullName>
    </submittedName>
</protein>
<dbReference type="AlphaFoldDB" id="A0A921LCP8"/>
<comment type="caution">
    <text evidence="2">The sequence shown here is derived from an EMBL/GenBank/DDBJ whole genome shotgun (WGS) entry which is preliminary data.</text>
</comment>
<dbReference type="RefSeq" id="WP_072545857.1">
    <property type="nucleotide sequence ID" value="NZ_DYVX01000094.1"/>
</dbReference>
<dbReference type="Proteomes" id="UP000717835">
    <property type="component" value="Unassembled WGS sequence"/>
</dbReference>
<evidence type="ECO:0000256" key="1">
    <source>
        <dbReference type="SAM" id="Phobius"/>
    </source>
</evidence>
<name>A0A921LCP8_9BACT</name>
<accession>A0A921LCP8</accession>
<keyword evidence="1" id="KW-0812">Transmembrane</keyword>
<keyword evidence="1" id="KW-0472">Membrane</keyword>
<evidence type="ECO:0000313" key="2">
    <source>
        <dbReference type="EMBL" id="HJF93055.1"/>
    </source>
</evidence>
<dbReference type="EMBL" id="DYVX01000094">
    <property type="protein sequence ID" value="HJF93055.1"/>
    <property type="molecule type" value="Genomic_DNA"/>
</dbReference>
<organism evidence="2 3">
    <name type="scientific">Mediterranea massiliensis</name>
    <dbReference type="NCBI Taxonomy" id="1841865"/>
    <lineage>
        <taxon>Bacteria</taxon>
        <taxon>Pseudomonadati</taxon>
        <taxon>Bacteroidota</taxon>
        <taxon>Bacteroidia</taxon>
        <taxon>Bacteroidales</taxon>
        <taxon>Bacteroidaceae</taxon>
        <taxon>Mediterranea</taxon>
    </lineage>
</organism>
<reference evidence="2" key="2">
    <citation type="submission" date="2021-09" db="EMBL/GenBank/DDBJ databases">
        <authorList>
            <person name="Gilroy R."/>
        </authorList>
    </citation>
    <scope>NUCLEOTIDE SEQUENCE</scope>
    <source>
        <strain evidence="2">CHK55-1828</strain>
    </source>
</reference>
<gene>
    <name evidence="2" type="ORF">K8W02_11845</name>
</gene>
<reference evidence="2" key="1">
    <citation type="journal article" date="2021" name="PeerJ">
        <title>Extensive microbial diversity within the chicken gut microbiome revealed by metagenomics and culture.</title>
        <authorList>
            <person name="Gilroy R."/>
            <person name="Ravi A."/>
            <person name="Getino M."/>
            <person name="Pursley I."/>
            <person name="Horton D.L."/>
            <person name="Alikhan N.F."/>
            <person name="Baker D."/>
            <person name="Gharbi K."/>
            <person name="Hall N."/>
            <person name="Watson M."/>
            <person name="Adriaenssens E.M."/>
            <person name="Foster-Nyarko E."/>
            <person name="Jarju S."/>
            <person name="Secka A."/>
            <person name="Antonio M."/>
            <person name="Oren A."/>
            <person name="Chaudhuri R.R."/>
            <person name="La Ragione R."/>
            <person name="Hildebrand F."/>
            <person name="Pallen M.J."/>
        </authorList>
    </citation>
    <scope>NUCLEOTIDE SEQUENCE</scope>
    <source>
        <strain evidence="2">CHK55-1828</strain>
    </source>
</reference>
<evidence type="ECO:0000313" key="3">
    <source>
        <dbReference type="Proteomes" id="UP000717835"/>
    </source>
</evidence>
<proteinExistence type="predicted"/>